<evidence type="ECO:0000256" key="11">
    <source>
        <dbReference type="SAM" id="SignalP"/>
    </source>
</evidence>
<feature type="active site" description="Charge relay system" evidence="7 8">
    <location>
        <position position="132"/>
    </location>
</feature>
<dbReference type="InterPro" id="IPR046450">
    <property type="entry name" value="PA_dom_sf"/>
</dbReference>
<evidence type="ECO:0000256" key="2">
    <source>
        <dbReference type="ARBA" id="ARBA00022670"/>
    </source>
</evidence>
<gene>
    <name evidence="15" type="primary">vpr_2</name>
    <name evidence="15" type="ORF">NCTC7982_02231</name>
</gene>
<evidence type="ECO:0000313" key="15">
    <source>
        <dbReference type="EMBL" id="VTS87821.1"/>
    </source>
</evidence>
<dbReference type="PROSITE" id="PS00137">
    <property type="entry name" value="SUBTILASE_HIS"/>
    <property type="match status" value="1"/>
</dbReference>
<evidence type="ECO:0000256" key="8">
    <source>
        <dbReference type="PROSITE-ProRule" id="PRU01240"/>
    </source>
</evidence>
<feature type="chain" id="PRO_5040933027" evidence="11">
    <location>
        <begin position="30"/>
        <end position="1189"/>
    </location>
</feature>
<keyword evidence="4" id="KW-0677">Repeat</keyword>
<dbReference type="InterPro" id="IPR022398">
    <property type="entry name" value="Peptidase_S8_His-AS"/>
</dbReference>
<dbReference type="Pfam" id="PF02225">
    <property type="entry name" value="PA"/>
    <property type="match status" value="1"/>
</dbReference>
<evidence type="ECO:0000259" key="14">
    <source>
        <dbReference type="Pfam" id="PF06280"/>
    </source>
</evidence>
<comment type="caution">
    <text evidence="15">The sequence shown here is derived from an EMBL/GenBank/DDBJ whole genome shotgun (WGS) entry which is preliminary data.</text>
</comment>
<dbReference type="InterPro" id="IPR010435">
    <property type="entry name" value="C5a/SBT2-like_Fn3"/>
</dbReference>
<evidence type="ECO:0000256" key="6">
    <source>
        <dbReference type="ARBA" id="ARBA00022825"/>
    </source>
</evidence>
<sequence length="1189" mass="130786">MKNHKRYKMLGISLVTTSVLLMYTANVRAEGNVQDVTLVTTEEVVTSTDSAVVLENFNQTESSALETQLEGEEELTSSKEEAQTSYTELPQAYKDGQEAKAQTLLSQYDATNVQDLQKVTALGAGQLISVIDVGFDINHSAFKLDQDIDKKQIMDEASFEALKQKNKITYGQRINDKIVFVYDYSNNQNIVGPIDKSTISKEELEHINHGTHVAGIVAANSTQVANNNLLVTGMAPNAQLMLMRASSLGKTKDQFSKIYAKAISDSVLLGAKVINMSFGKTADSLGDLHPDVKAAIAYAKEKGVLLVAASGNEGAFGMGSRLPFSSNPDFGTLSSPAISDDVISVAAANPATVLSQSLQVTTDNQIKRVPIFLSAHKSFEAEKTYQFVDAALGEDSDFKNIEVKDKVVLIKRGGKLNFSQKITNAMKAGAAGIVIYNDDALQGNFTIADYFIPEDCQIPVGFVSLKDSEVLKAATNFTFNQAFEVFANNGGSRIISQSSWGVTAEGKMKPDLSAPGFNILSATTGNQYGYESGTSMATPHVAGILSLLQKAYKEKFPELSESQRSQLIKAVAMSSATALYSPEEKAYFSPRHQGAGHIDAKKALEADYYLTALDNQAKINLGNVKDQFVIKLNVNSLKKHQGSKTLYFQVNLGTDKTKDGHFELQPRALASTEWQAITIANDVEEVTITMDASLYTAELQKEMPNGYFLEGFVRFTDNLETKKEVMSIPFSGFRGDFANLPALEESIYSKLKTGTFYYAPVTDGLENQLDFAFAGLSFEEVLNNNNSYTALLTEATPWFLSNDIKAGILAELSPYGASEVPKPIVLGTFAKQVNDEEHYTLDLDQNDQVYLAISPNQDQNRDSITPQVTFLRNVRDVQAQVLDASGNVIWSSEVAAAYIKNYTNNGKESDGSYKLEKLVWDGTDNNQMTVADGNYIYRLLYSPVAEGAHQQMMNFSVIVSTKVPSLPTGVHYDAETGQLKVEESNHQNGLPIYRTFVAFEYDDASEESLSSETIEGENSQATEASEEDLFDMPFKYSVYFYADENGYINIPKTIKSEDGKDITIDFEKLVFVVEDKAGNFNSINLSELLKQSQSDKQPELKEQDELALPEMPETTEKEESNKSEQRQTMTREVTKTAEQLTSKKPISHLSTQQSLPQTSDRKGKLSTILGGLLILIASFFGYSKQQKED</sequence>
<dbReference type="EC" id="3.4.21.110" evidence="15"/>
<accession>A0A9X9SJH7</accession>
<evidence type="ECO:0000256" key="7">
    <source>
        <dbReference type="PIRSR" id="PIRSR615500-1"/>
    </source>
</evidence>
<feature type="active site" description="Charge relay system" evidence="7 8">
    <location>
        <position position="535"/>
    </location>
</feature>
<reference evidence="15 16" key="1">
    <citation type="submission" date="2019-05" db="EMBL/GenBank/DDBJ databases">
        <authorList>
            <consortium name="Pathogen Informatics"/>
        </authorList>
    </citation>
    <scope>NUCLEOTIDE SEQUENCE [LARGE SCALE GENOMIC DNA]</scope>
    <source>
        <strain evidence="15 16">NCTC7982</strain>
    </source>
</reference>
<evidence type="ECO:0000256" key="1">
    <source>
        <dbReference type="ARBA" id="ARBA00011073"/>
    </source>
</evidence>
<feature type="domain" description="PA" evidence="13">
    <location>
        <begin position="391"/>
        <end position="469"/>
    </location>
</feature>
<keyword evidence="2 8" id="KW-0645">Protease</keyword>
<feature type="transmembrane region" description="Helical" evidence="10">
    <location>
        <begin position="1165"/>
        <end position="1183"/>
    </location>
</feature>
<dbReference type="AlphaFoldDB" id="A0A9X9SJH7"/>
<dbReference type="InterPro" id="IPR013783">
    <property type="entry name" value="Ig-like_fold"/>
</dbReference>
<evidence type="ECO:0000256" key="10">
    <source>
        <dbReference type="SAM" id="Phobius"/>
    </source>
</evidence>
<dbReference type="SUPFAM" id="SSF52743">
    <property type="entry name" value="Subtilisin-like"/>
    <property type="match status" value="1"/>
</dbReference>
<keyword evidence="10" id="KW-0472">Membrane</keyword>
<dbReference type="Gene3D" id="2.60.40.10">
    <property type="entry name" value="Immunoglobulins"/>
    <property type="match status" value="1"/>
</dbReference>
<protein>
    <submittedName>
        <fullName evidence="15">C5a peptidase ScpZ</fullName>
        <ecNumber evidence="15">3.4.21.110</ecNumber>
    </submittedName>
</protein>
<comment type="similarity">
    <text evidence="1 8">Belongs to the peptidase S8 family.</text>
</comment>
<evidence type="ECO:0000256" key="3">
    <source>
        <dbReference type="ARBA" id="ARBA00022729"/>
    </source>
</evidence>
<dbReference type="GO" id="GO:0004252">
    <property type="term" value="F:serine-type endopeptidase activity"/>
    <property type="evidence" value="ECO:0007669"/>
    <property type="project" value="UniProtKB-UniRule"/>
</dbReference>
<feature type="domain" description="Peptidase S8/S53" evidence="12">
    <location>
        <begin position="123"/>
        <end position="579"/>
    </location>
</feature>
<keyword evidence="10" id="KW-1133">Transmembrane helix</keyword>
<dbReference type="NCBIfam" id="TIGR01167">
    <property type="entry name" value="LPXTG_anchor"/>
    <property type="match status" value="1"/>
</dbReference>
<feature type="region of interest" description="Disordered" evidence="9">
    <location>
        <begin position="1091"/>
        <end position="1162"/>
    </location>
</feature>
<dbReference type="Pfam" id="PF00082">
    <property type="entry name" value="Peptidase_S8"/>
    <property type="match status" value="1"/>
</dbReference>
<dbReference type="InterPro" id="IPR023828">
    <property type="entry name" value="Peptidase_S8_Ser-AS"/>
</dbReference>
<evidence type="ECO:0000256" key="9">
    <source>
        <dbReference type="SAM" id="MobiDB-lite"/>
    </source>
</evidence>
<dbReference type="InterPro" id="IPR015500">
    <property type="entry name" value="Peptidase_S8_subtilisin-rel"/>
</dbReference>
<proteinExistence type="inferred from homology"/>
<feature type="compositionally biased region" description="Polar residues" evidence="9">
    <location>
        <begin position="1126"/>
        <end position="1158"/>
    </location>
</feature>
<keyword evidence="5 8" id="KW-0378">Hydrolase</keyword>
<name>A0A9X9SJH7_STRDY</name>
<dbReference type="GO" id="GO:0006508">
    <property type="term" value="P:proteolysis"/>
    <property type="evidence" value="ECO:0007669"/>
    <property type="project" value="UniProtKB-KW"/>
</dbReference>
<evidence type="ECO:0000256" key="5">
    <source>
        <dbReference type="ARBA" id="ARBA00022801"/>
    </source>
</evidence>
<dbReference type="InterPro" id="IPR003137">
    <property type="entry name" value="PA_domain"/>
</dbReference>
<dbReference type="PROSITE" id="PS51892">
    <property type="entry name" value="SUBTILASE"/>
    <property type="match status" value="1"/>
</dbReference>
<dbReference type="InterPro" id="IPR036852">
    <property type="entry name" value="Peptidase_S8/S53_dom_sf"/>
</dbReference>
<dbReference type="PRINTS" id="PR00723">
    <property type="entry name" value="SUBTILISIN"/>
</dbReference>
<dbReference type="EMBL" id="CABEIM010000003">
    <property type="protein sequence ID" value="VTS87821.1"/>
    <property type="molecule type" value="Genomic_DNA"/>
</dbReference>
<dbReference type="CDD" id="cd02133">
    <property type="entry name" value="PA_C5a_like"/>
    <property type="match status" value="1"/>
</dbReference>
<dbReference type="InterPro" id="IPR034216">
    <property type="entry name" value="C5a_Peptidase"/>
</dbReference>
<dbReference type="CDD" id="cd07475">
    <property type="entry name" value="Peptidases_S8_C5a_Peptidase"/>
    <property type="match status" value="1"/>
</dbReference>
<feature type="compositionally biased region" description="Basic and acidic residues" evidence="9">
    <location>
        <begin position="1114"/>
        <end position="1125"/>
    </location>
</feature>
<evidence type="ECO:0000259" key="12">
    <source>
        <dbReference type="Pfam" id="PF00082"/>
    </source>
</evidence>
<feature type="domain" description="C5a peptidase/Subtilisin-like protease SBT2-like Fn3-like" evidence="14">
    <location>
        <begin position="619"/>
        <end position="730"/>
    </location>
</feature>
<feature type="active site" description="Charge relay system" evidence="7 8">
    <location>
        <position position="209"/>
    </location>
</feature>
<dbReference type="Proteomes" id="UP000373301">
    <property type="component" value="Unassembled WGS sequence"/>
</dbReference>
<evidence type="ECO:0000313" key="16">
    <source>
        <dbReference type="Proteomes" id="UP000373301"/>
    </source>
</evidence>
<dbReference type="PROSITE" id="PS00138">
    <property type="entry name" value="SUBTILASE_SER"/>
    <property type="match status" value="1"/>
</dbReference>
<dbReference type="Gene3D" id="3.50.30.30">
    <property type="match status" value="1"/>
</dbReference>
<dbReference type="GO" id="GO:0016020">
    <property type="term" value="C:membrane"/>
    <property type="evidence" value="ECO:0007669"/>
    <property type="project" value="InterPro"/>
</dbReference>
<dbReference type="Pfam" id="PF06280">
    <property type="entry name" value="fn3_5"/>
    <property type="match status" value="1"/>
</dbReference>
<organism evidence="15 16">
    <name type="scientific">Streptococcus dysgalactiae</name>
    <dbReference type="NCBI Taxonomy" id="1334"/>
    <lineage>
        <taxon>Bacteria</taxon>
        <taxon>Bacillati</taxon>
        <taxon>Bacillota</taxon>
        <taxon>Bacilli</taxon>
        <taxon>Lactobacillales</taxon>
        <taxon>Streptococcaceae</taxon>
        <taxon>Streptococcus</taxon>
    </lineage>
</organism>
<evidence type="ECO:0000259" key="13">
    <source>
        <dbReference type="Pfam" id="PF02225"/>
    </source>
</evidence>
<dbReference type="Gene3D" id="3.40.50.200">
    <property type="entry name" value="Peptidase S8/S53 domain"/>
    <property type="match status" value="1"/>
</dbReference>
<keyword evidence="10" id="KW-0812">Transmembrane</keyword>
<feature type="signal peptide" evidence="11">
    <location>
        <begin position="1"/>
        <end position="29"/>
    </location>
</feature>
<dbReference type="SUPFAM" id="SSF52025">
    <property type="entry name" value="PA domain"/>
    <property type="match status" value="1"/>
</dbReference>
<keyword evidence="6 8" id="KW-0720">Serine protease</keyword>
<dbReference type="InterPro" id="IPR051048">
    <property type="entry name" value="Peptidase_S8/S53_subtilisin"/>
</dbReference>
<dbReference type="Gene3D" id="2.60.40.4070">
    <property type="match status" value="1"/>
</dbReference>
<evidence type="ECO:0000256" key="4">
    <source>
        <dbReference type="ARBA" id="ARBA00022737"/>
    </source>
</evidence>
<dbReference type="InterPro" id="IPR000209">
    <property type="entry name" value="Peptidase_S8/S53_dom"/>
</dbReference>
<keyword evidence="3 11" id="KW-0732">Signal</keyword>
<dbReference type="Gene3D" id="2.60.40.1710">
    <property type="entry name" value="Subtilisin-like superfamily"/>
    <property type="match status" value="1"/>
</dbReference>
<dbReference type="PANTHER" id="PTHR43399:SF4">
    <property type="entry name" value="CELL WALL-ASSOCIATED PROTEASE"/>
    <property type="match status" value="1"/>
</dbReference>
<dbReference type="PANTHER" id="PTHR43399">
    <property type="entry name" value="SUBTILISIN-RELATED"/>
    <property type="match status" value="1"/>
</dbReference>